<name>A0A2H3NQQ9_9BACT</name>
<accession>A0A2H3NQQ9</accession>
<organism evidence="12 13">
    <name type="scientific">Longimonas halophila</name>
    <dbReference type="NCBI Taxonomy" id="1469170"/>
    <lineage>
        <taxon>Bacteria</taxon>
        <taxon>Pseudomonadati</taxon>
        <taxon>Rhodothermota</taxon>
        <taxon>Rhodothermia</taxon>
        <taxon>Rhodothermales</taxon>
        <taxon>Salisaetaceae</taxon>
        <taxon>Longimonas</taxon>
    </lineage>
</organism>
<dbReference type="PROSITE" id="PS51192">
    <property type="entry name" value="HELICASE_ATP_BIND_1"/>
    <property type="match status" value="1"/>
</dbReference>
<evidence type="ECO:0000256" key="2">
    <source>
        <dbReference type="ARBA" id="ARBA00008598"/>
    </source>
</evidence>
<comment type="function">
    <text evidence="10">Subunit R is required for both nuclease and ATPase activities, but not for modification.</text>
</comment>
<dbReference type="InterPro" id="IPR040980">
    <property type="entry name" value="SWI2_SNF2"/>
</dbReference>
<evidence type="ECO:0000256" key="3">
    <source>
        <dbReference type="ARBA" id="ARBA00022722"/>
    </source>
</evidence>
<comment type="caution">
    <text evidence="12">The sequence shown here is derived from an EMBL/GenBank/DDBJ whole genome shotgun (WGS) entry which is preliminary data.</text>
</comment>
<dbReference type="Gene3D" id="3.90.1570.50">
    <property type="match status" value="1"/>
</dbReference>
<dbReference type="Pfam" id="PF18766">
    <property type="entry name" value="SWI2_SNF2"/>
    <property type="match status" value="1"/>
</dbReference>
<proteinExistence type="inferred from homology"/>
<dbReference type="InterPro" id="IPR007409">
    <property type="entry name" value="Restrct_endonuc_type1_HsdR_N"/>
</dbReference>
<evidence type="ECO:0000256" key="7">
    <source>
        <dbReference type="ARBA" id="ARBA00022801"/>
    </source>
</evidence>
<dbReference type="PANTHER" id="PTHR30195">
    <property type="entry name" value="TYPE I SITE-SPECIFIC DEOXYRIBONUCLEASE PROTEIN SUBUNIT M AND R"/>
    <property type="match status" value="1"/>
</dbReference>
<keyword evidence="9 10" id="KW-0238">DNA-binding</keyword>
<dbReference type="GO" id="GO:0009307">
    <property type="term" value="P:DNA restriction-modification system"/>
    <property type="evidence" value="ECO:0007669"/>
    <property type="project" value="UniProtKB-KW"/>
</dbReference>
<dbReference type="InterPro" id="IPR051268">
    <property type="entry name" value="Type-I_R_enzyme_R_subunit"/>
</dbReference>
<evidence type="ECO:0000313" key="13">
    <source>
        <dbReference type="Proteomes" id="UP000221024"/>
    </source>
</evidence>
<evidence type="ECO:0000256" key="8">
    <source>
        <dbReference type="ARBA" id="ARBA00022840"/>
    </source>
</evidence>
<dbReference type="GO" id="GO:0005524">
    <property type="term" value="F:ATP binding"/>
    <property type="evidence" value="ECO:0007669"/>
    <property type="project" value="UniProtKB-KW"/>
</dbReference>
<keyword evidence="3" id="KW-0540">Nuclease</keyword>
<dbReference type="GO" id="GO:0003677">
    <property type="term" value="F:DNA binding"/>
    <property type="evidence" value="ECO:0007669"/>
    <property type="project" value="UniProtKB-KW"/>
</dbReference>
<dbReference type="CDD" id="cd18800">
    <property type="entry name" value="SF2_C_EcoR124I-like"/>
    <property type="match status" value="1"/>
</dbReference>
<gene>
    <name evidence="12" type="ORF">CRI93_02300</name>
</gene>
<dbReference type="RefSeq" id="WP_098060981.1">
    <property type="nucleotide sequence ID" value="NZ_PDEP01000001.1"/>
</dbReference>
<keyword evidence="4 10" id="KW-0547">Nucleotide-binding</keyword>
<dbReference type="GO" id="GO:0009035">
    <property type="term" value="F:type I site-specific deoxyribonuclease activity"/>
    <property type="evidence" value="ECO:0007669"/>
    <property type="project" value="UniProtKB-EC"/>
</dbReference>
<comment type="similarity">
    <text evidence="2 10">Belongs to the HsdR family.</text>
</comment>
<dbReference type="Proteomes" id="UP000221024">
    <property type="component" value="Unassembled WGS sequence"/>
</dbReference>
<dbReference type="EC" id="3.1.21.3" evidence="10"/>
<dbReference type="SUPFAM" id="SSF52540">
    <property type="entry name" value="P-loop containing nucleoside triphosphate hydrolases"/>
    <property type="match status" value="1"/>
</dbReference>
<dbReference type="CDD" id="cd22332">
    <property type="entry name" value="HsdR_N"/>
    <property type="match status" value="1"/>
</dbReference>
<dbReference type="InterPro" id="IPR027417">
    <property type="entry name" value="P-loop_NTPase"/>
</dbReference>
<evidence type="ECO:0000256" key="10">
    <source>
        <dbReference type="RuleBase" id="RU364115"/>
    </source>
</evidence>
<reference evidence="12 13" key="1">
    <citation type="submission" date="2017-10" db="EMBL/GenBank/DDBJ databases">
        <title>Draft genome of Longimonas halophila.</title>
        <authorList>
            <person name="Goh K.M."/>
            <person name="Shamsir M.S."/>
            <person name="Lim S.W."/>
        </authorList>
    </citation>
    <scope>NUCLEOTIDE SEQUENCE [LARGE SCALE GENOMIC DNA]</scope>
    <source>
        <strain evidence="12 13">KCTC 42399</strain>
    </source>
</reference>
<feature type="domain" description="Helicase ATP-binding" evidence="11">
    <location>
        <begin position="271"/>
        <end position="444"/>
    </location>
</feature>
<dbReference type="OrthoDB" id="9758243at2"/>
<dbReference type="InterPro" id="IPR004473">
    <property type="entry name" value="Restrct_endonuc_typeI_HsdR"/>
</dbReference>
<dbReference type="SMART" id="SM00487">
    <property type="entry name" value="DEXDc"/>
    <property type="match status" value="1"/>
</dbReference>
<protein>
    <recommendedName>
        <fullName evidence="10">Type I restriction enzyme endonuclease subunit</fullName>
        <shortName evidence="10">R protein</shortName>
        <ecNumber evidence="10">3.1.21.3</ecNumber>
    </recommendedName>
</protein>
<comment type="subunit">
    <text evidence="10">The type I restriction/modification system is composed of three polypeptides R, M and S.</text>
</comment>
<comment type="catalytic activity">
    <reaction evidence="1 10">
        <text>Endonucleolytic cleavage of DNA to give random double-stranded fragments with terminal 5'-phosphates, ATP is simultaneously hydrolyzed.</text>
        <dbReference type="EC" id="3.1.21.3"/>
    </reaction>
</comment>
<evidence type="ECO:0000256" key="6">
    <source>
        <dbReference type="ARBA" id="ARBA00022759"/>
    </source>
</evidence>
<dbReference type="InterPro" id="IPR014001">
    <property type="entry name" value="Helicase_ATP-bd"/>
</dbReference>
<evidence type="ECO:0000256" key="9">
    <source>
        <dbReference type="ARBA" id="ARBA00023125"/>
    </source>
</evidence>
<evidence type="ECO:0000259" key="11">
    <source>
        <dbReference type="PROSITE" id="PS51192"/>
    </source>
</evidence>
<dbReference type="AlphaFoldDB" id="A0A2H3NQQ9"/>
<dbReference type="Pfam" id="PF22679">
    <property type="entry name" value="T1R_D3-like"/>
    <property type="match status" value="1"/>
</dbReference>
<evidence type="ECO:0000256" key="1">
    <source>
        <dbReference type="ARBA" id="ARBA00000851"/>
    </source>
</evidence>
<keyword evidence="7 10" id="KW-0378">Hydrolase</keyword>
<dbReference type="EMBL" id="PDEP01000001">
    <property type="protein sequence ID" value="PEN09583.1"/>
    <property type="molecule type" value="Genomic_DNA"/>
</dbReference>
<keyword evidence="8 10" id="KW-0067">ATP-binding</keyword>
<keyword evidence="5 10" id="KW-0680">Restriction system</keyword>
<dbReference type="InterPro" id="IPR055180">
    <property type="entry name" value="HsdR_RecA-like_helicase_dom_2"/>
</dbReference>
<dbReference type="Pfam" id="PF04313">
    <property type="entry name" value="HSDR_N"/>
    <property type="match status" value="1"/>
</dbReference>
<evidence type="ECO:0000313" key="12">
    <source>
        <dbReference type="EMBL" id="PEN09583.1"/>
    </source>
</evidence>
<evidence type="ECO:0000256" key="4">
    <source>
        <dbReference type="ARBA" id="ARBA00022741"/>
    </source>
</evidence>
<keyword evidence="13" id="KW-1185">Reference proteome</keyword>
<dbReference type="NCBIfam" id="TIGR00348">
    <property type="entry name" value="hsdR"/>
    <property type="match status" value="1"/>
</dbReference>
<sequence length="1035" mass="117678">MSPVGQIERSTQDRIVTLFRDTLGYRYLGDWGDRADNRNVEEGLLTRWLDQQGYDAPIVSRAVRKLKQAAALGGSTTLYEANRDVYELLRYGVKVKPGAGEHAVTVHLIDWDTPEANDFAVAEEVTVTGENTKRPDLVLYVNGIALGVLELKRSKVSVEEGIRQNLDNQKKAFIEPFFTTMQLVLAGNDTQGLRYGTIQTPEKYYLSWNDDNEVAPDPASDAVTAYDIDRDLIRMCSKDRLLGIVHDFVVFDAGTKKICRPNQYFGVRAAQENVRNRQGGIIWHTQGSGKSLTMVWLAKWIRENVTDARVLIVTDRVELDDQIESVFQGVNEDIHRTESGSDLVTVLNETTPWLLCSLVHKFGRGESEKMDAYIGDVNESLPPDFAPKGELFVFVDEAHRTQSGKLHEAMKAVLPDATFIGFTGTPLLKNDKRRTIEVFGPYIHTYKFDEAVDDGVVLDLRYEARDIDQELTSPEKVDQWFEAKTNGLTDVAKRRLKEKWGTMREVHSSKQRLDKIAQDIQFDMSIRPRLMSGHGNAMLVCGSIYEACRFYEAFDQTDLHGKCAIITSYRPAPSDIKGEESGEGLTEKLRQYKIYRKMLADYFNQSEDEAMGRAEEFEQKVKNTFVNDPGQMKLLIVVDKLLTGFDAPPATYLYIDKTMRDHGLFQAICRVNRLHTEDKSYGYIIDYKDLFKSLEGAINDYTGGALDGYDEEDVRGLLKDRIEQARADLDQALEKVRALCEPVDPPKNTPQYIHYFCAEDTSDRDALSENASKRAALYKHVGTLSRTYAELANEMTDAGYTTEEAQSIQQEVAHYEDVREEVKLASGDSPDMKAYEPAMRHLLDSYIRAEESRVVSTFADLPLIEAIVQRGITEATENLPDGVKSHKDAMAETIENNVRSTIVDRQDANPKYYEKMSRLLDTLIQQRRAETISYENYLKRIEELSRQVVQPEKGSSYPDKIDTSAKQALYDNLGEDADLAEDIDETLRQVKKDGWHGNHFKEREVKRAIYEKLVNYGAEDRTEEIFDLVKNQSDY</sequence>
<keyword evidence="6 12" id="KW-0255">Endonuclease</keyword>
<dbReference type="CDD" id="cd18030">
    <property type="entry name" value="DEXHc_RE_I_HsdR"/>
    <property type="match status" value="1"/>
</dbReference>
<dbReference type="PANTHER" id="PTHR30195:SF15">
    <property type="entry name" value="TYPE I RESTRICTION ENZYME HINDI ENDONUCLEASE SUBUNIT"/>
    <property type="match status" value="1"/>
</dbReference>
<evidence type="ECO:0000256" key="5">
    <source>
        <dbReference type="ARBA" id="ARBA00022747"/>
    </source>
</evidence>
<dbReference type="Gene3D" id="3.40.50.300">
    <property type="entry name" value="P-loop containing nucleotide triphosphate hydrolases"/>
    <property type="match status" value="2"/>
</dbReference>